<accession>A0A3P5XS65</accession>
<evidence type="ECO:0008006" key="3">
    <source>
        <dbReference type="Google" id="ProtNLM"/>
    </source>
</evidence>
<sequence length="63" mass="7126">MTPQELFEQVKDLIAKNDFSAAKTFIKDHKEDLGDYFGKAKTMLEGNDFINDALDKVKGLFGK</sequence>
<proteinExistence type="predicted"/>
<name>A0A3P5XS65_STRCB</name>
<reference evidence="1 2" key="1">
    <citation type="submission" date="2018-10" db="EMBL/GenBank/DDBJ databases">
        <authorList>
            <consortium name="Molecular Microbiology and Infection Unit (UMMI)"/>
            <person name="Machado M."/>
        </authorList>
    </citation>
    <scope>NUCLEOTIDE SEQUENCE [LARGE SCALE GENOMIC DNA]</scope>
    <source>
        <strain evidence="1">FMV2238.02</strain>
    </source>
</reference>
<keyword evidence="2" id="KW-1185">Reference proteome</keyword>
<dbReference type="Proteomes" id="UP000280759">
    <property type="component" value="Unassembled WGS sequence"/>
</dbReference>
<evidence type="ECO:0000313" key="1">
    <source>
        <dbReference type="EMBL" id="VDC43282.1"/>
    </source>
</evidence>
<organism evidence="1 2">
    <name type="scientific">Streptococcus canis</name>
    <dbReference type="NCBI Taxonomy" id="1329"/>
    <lineage>
        <taxon>Bacteria</taxon>
        <taxon>Bacillati</taxon>
        <taxon>Bacillota</taxon>
        <taxon>Bacilli</taxon>
        <taxon>Lactobacillales</taxon>
        <taxon>Streptococcaceae</taxon>
        <taxon>Streptococcus</taxon>
    </lineage>
</organism>
<dbReference type="EMBL" id="UXEP01000030">
    <property type="protein sequence ID" value="VDC43282.1"/>
    <property type="molecule type" value="Genomic_DNA"/>
</dbReference>
<dbReference type="AlphaFoldDB" id="A0A3P5XS65"/>
<evidence type="ECO:0000313" key="2">
    <source>
        <dbReference type="Proteomes" id="UP000280759"/>
    </source>
</evidence>
<dbReference type="RefSeq" id="WP_125074679.1">
    <property type="nucleotide sequence ID" value="NZ_UXEP01000030.1"/>
</dbReference>
<gene>
    <name evidence="1" type="ORF">FMV2238Y02_17790</name>
</gene>
<protein>
    <recommendedName>
        <fullName evidence="3">Isoleucyl-tRNA synthetase</fullName>
    </recommendedName>
</protein>